<evidence type="ECO:0000313" key="2">
    <source>
        <dbReference type="EMBL" id="MBR7628584.1"/>
    </source>
</evidence>
<gene>
    <name evidence="2" type="ORF">KAT72_05960</name>
</gene>
<evidence type="ECO:0000256" key="1">
    <source>
        <dbReference type="SAM" id="SignalP"/>
    </source>
</evidence>
<comment type="caution">
    <text evidence="2">The sequence shown here is derived from an EMBL/GenBank/DDBJ whole genome shotgun (WGS) entry which is preliminary data.</text>
</comment>
<dbReference type="RefSeq" id="WP_209418498.1">
    <property type="nucleotide sequence ID" value="NZ_CAWMAJ010000049.1"/>
</dbReference>
<keyword evidence="3" id="KW-1185">Reference proteome</keyword>
<protein>
    <submittedName>
        <fullName evidence="2">Type 1 fimbrial protein</fullName>
    </submittedName>
</protein>
<dbReference type="Proteomes" id="UP000675653">
    <property type="component" value="Unassembled WGS sequence"/>
</dbReference>
<dbReference type="EMBL" id="JAGRZL010000014">
    <property type="protein sequence ID" value="MBR7628584.1"/>
    <property type="molecule type" value="Genomic_DNA"/>
</dbReference>
<keyword evidence="1" id="KW-0732">Signal</keyword>
<sequence length="101" mass="11008">MKTIAVALTLATLGISMAQATSASSTGRITFSGAIVEDACRINQQEEQMQVTCLSGPKQTTETLNLQQLAKQSPLRLATSQVSYRWIDQRHTMAVITISHE</sequence>
<proteinExistence type="predicted"/>
<name>A0ABS5GN74_9GAMM</name>
<accession>A0ABS5GN74</accession>
<reference evidence="2 3" key="1">
    <citation type="submission" date="2021-04" db="EMBL/GenBank/DDBJ databases">
        <title>Draft Genome of Aeromonas popoffii ID682, isolated from a natural water source in Idaho.</title>
        <authorList>
            <person name="Testerman T."/>
            <person name="Graf J."/>
        </authorList>
    </citation>
    <scope>NUCLEOTIDE SEQUENCE [LARGE SCALE GENOMIC DNA]</scope>
    <source>
        <strain evidence="2 3">ID682</strain>
    </source>
</reference>
<evidence type="ECO:0000313" key="3">
    <source>
        <dbReference type="Proteomes" id="UP000675653"/>
    </source>
</evidence>
<feature type="signal peptide" evidence="1">
    <location>
        <begin position="1"/>
        <end position="20"/>
    </location>
</feature>
<organism evidence="2 3">
    <name type="scientific">Aeromonas popoffii</name>
    <dbReference type="NCBI Taxonomy" id="70856"/>
    <lineage>
        <taxon>Bacteria</taxon>
        <taxon>Pseudomonadati</taxon>
        <taxon>Pseudomonadota</taxon>
        <taxon>Gammaproteobacteria</taxon>
        <taxon>Aeromonadales</taxon>
        <taxon>Aeromonadaceae</taxon>
        <taxon>Aeromonas</taxon>
    </lineage>
</organism>
<feature type="chain" id="PRO_5045245980" evidence="1">
    <location>
        <begin position="21"/>
        <end position="101"/>
    </location>
</feature>